<dbReference type="AlphaFoldDB" id="A0A4S2KRR1"/>
<proteinExistence type="predicted"/>
<protein>
    <submittedName>
        <fullName evidence="1">Uncharacterized protein</fullName>
    </submittedName>
</protein>
<organism evidence="1 2">
    <name type="scientific">Temnothorax longispinosus</name>
    <dbReference type="NCBI Taxonomy" id="300112"/>
    <lineage>
        <taxon>Eukaryota</taxon>
        <taxon>Metazoa</taxon>
        <taxon>Ecdysozoa</taxon>
        <taxon>Arthropoda</taxon>
        <taxon>Hexapoda</taxon>
        <taxon>Insecta</taxon>
        <taxon>Pterygota</taxon>
        <taxon>Neoptera</taxon>
        <taxon>Endopterygota</taxon>
        <taxon>Hymenoptera</taxon>
        <taxon>Apocrita</taxon>
        <taxon>Aculeata</taxon>
        <taxon>Formicoidea</taxon>
        <taxon>Formicidae</taxon>
        <taxon>Myrmicinae</taxon>
        <taxon>Temnothorax</taxon>
    </lineage>
</organism>
<accession>A0A4S2KRR1</accession>
<dbReference type="EMBL" id="QBLH01001901">
    <property type="protein sequence ID" value="TGZ50667.1"/>
    <property type="molecule type" value="Genomic_DNA"/>
</dbReference>
<evidence type="ECO:0000313" key="1">
    <source>
        <dbReference type="EMBL" id="TGZ50667.1"/>
    </source>
</evidence>
<reference evidence="1 2" key="1">
    <citation type="journal article" date="2019" name="Philos. Trans. R. Soc. Lond., B, Biol. Sci.">
        <title>Ant behaviour and brain gene expression of defending hosts depend on the ecological success of the intruding social parasite.</title>
        <authorList>
            <person name="Kaur R."/>
            <person name="Stoldt M."/>
            <person name="Jongepier E."/>
            <person name="Feldmeyer B."/>
            <person name="Menzel F."/>
            <person name="Bornberg-Bauer E."/>
            <person name="Foitzik S."/>
        </authorList>
    </citation>
    <scope>NUCLEOTIDE SEQUENCE [LARGE SCALE GENOMIC DNA]</scope>
    <source>
        <tissue evidence="1">Whole body</tissue>
    </source>
</reference>
<gene>
    <name evidence="1" type="ORF">DBV15_09035</name>
</gene>
<evidence type="ECO:0000313" key="2">
    <source>
        <dbReference type="Proteomes" id="UP000310200"/>
    </source>
</evidence>
<comment type="caution">
    <text evidence="1">The sequence shown here is derived from an EMBL/GenBank/DDBJ whole genome shotgun (WGS) entry which is preliminary data.</text>
</comment>
<name>A0A4S2KRR1_9HYME</name>
<dbReference type="Proteomes" id="UP000310200">
    <property type="component" value="Unassembled WGS sequence"/>
</dbReference>
<keyword evidence="2" id="KW-1185">Reference proteome</keyword>
<sequence>MDHPEDVFAGDPFPTCSRHALRCIETILVAFNACYLDSGPPTRGSSRVRPTRSSRGLRDRALTDTSHFRCAPVSDREAAAARVPPLRPDVLLGVEPAETPEDGLRHGHLRDALLLPVLPLQIEDRGELPQASALGAQHQVDVALGRHPGISPTDVFDSSVIATSPRGARSEVLPAIGIDERFPAISILSQEEELRHGLLESDDLVVG</sequence>